<dbReference type="STRING" id="1348114.OM33_06525"/>
<dbReference type="EMBL" id="CP009888">
    <property type="protein sequence ID" value="AIY64842.1"/>
    <property type="molecule type" value="Genomic_DNA"/>
</dbReference>
<evidence type="ECO:0000256" key="9">
    <source>
        <dbReference type="ARBA" id="ARBA00031445"/>
    </source>
</evidence>
<dbReference type="SUPFAM" id="SSF53756">
    <property type="entry name" value="UDP-Glycosyltransferase/glycogen phosphorylase"/>
    <property type="match status" value="1"/>
</dbReference>
<sequence>MAHLIYSLVLYILSPLVFLHLWLRGKKAPDYRKRWAERLAFYHSPIKRNTVVIHCASVGELMAASKLIHKLKEQYDITVTCNTPTGSAEIKKQFGESVQHLYLPLDFSGAITRFLAALKPKAIIILETELWPNLIIKAQQQHIPVCVINARLSEKSLKGYQRILPLSKNIMRSINLLAVHNQQDAERFLQLGIADNNTKVTGSIKFDIDVSDTIEDKITALKPQLANHEFIWIAGSTHPGEYEQVISAHLALLAQKPNALLIIAPRHPEQFNKVADYLRQNNISFSQRSKEAHTGQSVLLADTMGEMLVLFGASQCAFIGGSLIERGGHNPLEAAAFNIPIITGPSYTNFLHVYPQLISSNACICVDSSNALFDNLISLSNDPEKRKMLGENAYQILNANRGALKRTLTLIENEITHDTVTH</sequence>
<dbReference type="GO" id="GO:0009245">
    <property type="term" value="P:lipid A biosynthetic process"/>
    <property type="evidence" value="ECO:0007669"/>
    <property type="project" value="TreeGrafter"/>
</dbReference>
<comment type="function">
    <text evidence="13">Involved in lipopolysaccharide (LPS) biosynthesis. Catalyzes the transfer of 3-deoxy-D-manno-octulosonate (Kdo) residue(s) from CMP-Kdo to lipid IV(A), the tetraacyldisaccharide-1,4'-bisphosphate precursor of lipid A.</text>
</comment>
<feature type="site" description="Transition state stabilizer" evidence="12">
    <location>
        <position position="127"/>
    </location>
</feature>
<dbReference type="UniPathway" id="UPA00958"/>
<feature type="domain" description="3-deoxy-D-manno-octulosonic-acid transferase N-terminal" evidence="15">
    <location>
        <begin position="33"/>
        <end position="208"/>
    </location>
</feature>
<comment type="subcellular location">
    <subcellularLocation>
        <location evidence="1">Cell inner membrane</location>
        <topology evidence="1">Single-pass membrane protein</topology>
        <orientation evidence="1">Cytoplasmic side</orientation>
    </subcellularLocation>
    <subcellularLocation>
        <location evidence="13">Cell membrane</location>
    </subcellularLocation>
</comment>
<keyword evidence="13" id="KW-1133">Transmembrane helix</keyword>
<keyword evidence="13" id="KW-0472">Membrane</keyword>
<comment type="pathway">
    <text evidence="2 13">Bacterial outer membrane biogenesis; LPS core biosynthesis.</text>
</comment>
<dbReference type="eggNOG" id="COG1519">
    <property type="taxonomic scope" value="Bacteria"/>
</dbReference>
<evidence type="ECO:0000256" key="11">
    <source>
        <dbReference type="PIRSR" id="PIRSR639901-1"/>
    </source>
</evidence>
<gene>
    <name evidence="16" type="ORF">OM33_06525</name>
</gene>
<evidence type="ECO:0000256" key="5">
    <source>
        <dbReference type="ARBA" id="ARBA00019077"/>
    </source>
</evidence>
<name>A0A0A7EFR3_9GAMM</name>
<organism evidence="16 17">
    <name type="scientific">Pseudoalteromonas piratica</name>
    <dbReference type="NCBI Taxonomy" id="1348114"/>
    <lineage>
        <taxon>Bacteria</taxon>
        <taxon>Pseudomonadati</taxon>
        <taxon>Pseudomonadota</taxon>
        <taxon>Gammaproteobacteria</taxon>
        <taxon>Alteromonadales</taxon>
        <taxon>Pseudoalteromonadaceae</taxon>
        <taxon>Pseudoalteromonas</taxon>
    </lineage>
</organism>
<comment type="similarity">
    <text evidence="3">Belongs to the glycosyltransferase group 1 family. Glycosyltransferase 30 subfamily.</text>
</comment>
<keyword evidence="13" id="KW-1003">Cell membrane</keyword>
<dbReference type="NCBIfam" id="NF004388">
    <property type="entry name" value="PRK05749.1-4"/>
    <property type="match status" value="1"/>
</dbReference>
<dbReference type="FunFam" id="3.40.50.2000:FF:000032">
    <property type="entry name" value="3-deoxy-D-manno-octulosonic acid transferase"/>
    <property type="match status" value="1"/>
</dbReference>
<dbReference type="PANTHER" id="PTHR42755:SF1">
    <property type="entry name" value="3-DEOXY-D-MANNO-OCTULOSONIC ACID TRANSFERASE, MITOCHONDRIAL-RELATED"/>
    <property type="match status" value="1"/>
</dbReference>
<feature type="active site" description="Proton acceptor" evidence="11">
    <location>
        <position position="60"/>
    </location>
</feature>
<evidence type="ECO:0000259" key="14">
    <source>
        <dbReference type="Pfam" id="PF00534"/>
    </source>
</evidence>
<dbReference type="Gene3D" id="3.40.50.2000">
    <property type="entry name" value="Glycogen Phosphorylase B"/>
    <property type="match status" value="1"/>
</dbReference>
<protein>
    <recommendedName>
        <fullName evidence="5 13">3-deoxy-D-manno-octulosonic acid transferase</fullName>
        <shortName evidence="13">Kdo transferase</shortName>
        <ecNumber evidence="4 13">2.4.99.12</ecNumber>
    </recommendedName>
    <alternativeName>
        <fullName evidence="9 13">Lipid IV(A) 3-deoxy-D-manno-octulosonic acid transferase</fullName>
    </alternativeName>
</protein>
<evidence type="ECO:0000256" key="2">
    <source>
        <dbReference type="ARBA" id="ARBA00004713"/>
    </source>
</evidence>
<keyword evidence="6" id="KW-0997">Cell inner membrane</keyword>
<dbReference type="HOGENOM" id="CLU_036146_2_0_6"/>
<dbReference type="InterPro" id="IPR038107">
    <property type="entry name" value="Glycos_transf_N_sf"/>
</dbReference>
<dbReference type="GO" id="GO:0043842">
    <property type="term" value="F:Kdo transferase activity"/>
    <property type="evidence" value="ECO:0007669"/>
    <property type="project" value="UniProtKB-EC"/>
</dbReference>
<dbReference type="Pfam" id="PF00534">
    <property type="entry name" value="Glycos_transf_1"/>
    <property type="match status" value="1"/>
</dbReference>
<dbReference type="OrthoDB" id="9789797at2"/>
<feature type="site" description="Transition state stabilizer" evidence="12">
    <location>
        <position position="205"/>
    </location>
</feature>
<comment type="catalytic activity">
    <reaction evidence="10 13">
        <text>lipid IVA (E. coli) + CMP-3-deoxy-beta-D-manno-octulosonate = alpha-Kdo-(2-&gt;6)-lipid IVA (E. coli) + CMP + H(+)</text>
        <dbReference type="Rhea" id="RHEA:28066"/>
        <dbReference type="ChEBI" id="CHEBI:15378"/>
        <dbReference type="ChEBI" id="CHEBI:58603"/>
        <dbReference type="ChEBI" id="CHEBI:60364"/>
        <dbReference type="ChEBI" id="CHEBI:60377"/>
        <dbReference type="ChEBI" id="CHEBI:85987"/>
        <dbReference type="EC" id="2.4.99.12"/>
    </reaction>
</comment>
<evidence type="ECO:0000256" key="8">
    <source>
        <dbReference type="ARBA" id="ARBA00022968"/>
    </source>
</evidence>
<evidence type="ECO:0000256" key="13">
    <source>
        <dbReference type="RuleBase" id="RU365103"/>
    </source>
</evidence>
<dbReference type="EC" id="2.4.99.12" evidence="4 13"/>
<dbReference type="PANTHER" id="PTHR42755">
    <property type="entry name" value="3-DEOXY-MANNO-OCTULOSONATE CYTIDYLYLTRANSFERASE"/>
    <property type="match status" value="1"/>
</dbReference>
<keyword evidence="13" id="KW-0812">Transmembrane</keyword>
<keyword evidence="8" id="KW-0735">Signal-anchor</keyword>
<evidence type="ECO:0000256" key="3">
    <source>
        <dbReference type="ARBA" id="ARBA00006380"/>
    </source>
</evidence>
<dbReference type="Gene3D" id="3.40.50.11720">
    <property type="entry name" value="3-Deoxy-D-manno-octulosonic-acid transferase, N-terminal domain"/>
    <property type="match status" value="1"/>
</dbReference>
<accession>A0A0A7EFR3</accession>
<keyword evidence="17" id="KW-1185">Reference proteome</keyword>
<keyword evidence="7 13" id="KW-0808">Transferase</keyword>
<keyword evidence="13" id="KW-0448">Lipopolysaccharide biosynthesis</keyword>
<proteinExistence type="inferred from homology"/>
<evidence type="ECO:0000313" key="17">
    <source>
        <dbReference type="Proteomes" id="UP000030341"/>
    </source>
</evidence>
<dbReference type="Proteomes" id="UP000030341">
    <property type="component" value="Chromosome 1"/>
</dbReference>
<dbReference type="GO" id="GO:0005886">
    <property type="term" value="C:plasma membrane"/>
    <property type="evidence" value="ECO:0007669"/>
    <property type="project" value="UniProtKB-SubCell"/>
</dbReference>
<dbReference type="InterPro" id="IPR001296">
    <property type="entry name" value="Glyco_trans_1"/>
</dbReference>
<feature type="transmembrane region" description="Helical" evidence="13">
    <location>
        <begin position="6"/>
        <end position="23"/>
    </location>
</feature>
<dbReference type="InterPro" id="IPR007507">
    <property type="entry name" value="Glycos_transf_N"/>
</dbReference>
<dbReference type="InterPro" id="IPR039901">
    <property type="entry name" value="Kdotransferase"/>
</dbReference>
<dbReference type="AlphaFoldDB" id="A0A0A7EFR3"/>
<feature type="domain" description="Glycosyl transferase family 1" evidence="14">
    <location>
        <begin position="243"/>
        <end position="395"/>
    </location>
</feature>
<dbReference type="RefSeq" id="WP_038640183.1">
    <property type="nucleotide sequence ID" value="NZ_CP009888.1"/>
</dbReference>
<reference evidence="16 17" key="1">
    <citation type="submission" date="2014-11" db="EMBL/GenBank/DDBJ databases">
        <title>Complete Genome Sequence of Pseudoalteromonas sp. Strain OCN003 Isolated from Kaneohe Bay, Oahu, Hawaii.</title>
        <authorList>
            <person name="Beurmann S."/>
            <person name="Videau P."/>
            <person name="Ushijima B."/>
            <person name="Smith A.M."/>
            <person name="Aeby G.S."/>
            <person name="Callahan S.M."/>
            <person name="Belcaid M."/>
        </authorList>
    </citation>
    <scope>NUCLEOTIDE SEQUENCE [LARGE SCALE GENOMIC DNA]</scope>
    <source>
        <strain evidence="16 17">OCN003</strain>
    </source>
</reference>
<dbReference type="KEGG" id="pseo:OM33_06525"/>
<dbReference type="GO" id="GO:0009244">
    <property type="term" value="P:lipopolysaccharide core region biosynthetic process"/>
    <property type="evidence" value="ECO:0007669"/>
    <property type="project" value="UniProtKB-UniRule"/>
</dbReference>
<dbReference type="Pfam" id="PF04413">
    <property type="entry name" value="Glycos_transf_N"/>
    <property type="match status" value="1"/>
</dbReference>
<evidence type="ECO:0000256" key="1">
    <source>
        <dbReference type="ARBA" id="ARBA00004388"/>
    </source>
</evidence>
<dbReference type="FunFam" id="3.40.50.11720:FF:000001">
    <property type="entry name" value="3-deoxy-D-manno-octulosonic acid transferase"/>
    <property type="match status" value="1"/>
</dbReference>
<evidence type="ECO:0000256" key="7">
    <source>
        <dbReference type="ARBA" id="ARBA00022679"/>
    </source>
</evidence>
<evidence type="ECO:0000256" key="6">
    <source>
        <dbReference type="ARBA" id="ARBA00022519"/>
    </source>
</evidence>
<evidence type="ECO:0000259" key="15">
    <source>
        <dbReference type="Pfam" id="PF04413"/>
    </source>
</evidence>
<evidence type="ECO:0000256" key="10">
    <source>
        <dbReference type="ARBA" id="ARBA00049183"/>
    </source>
</evidence>
<evidence type="ECO:0000256" key="12">
    <source>
        <dbReference type="PIRSR" id="PIRSR639901-2"/>
    </source>
</evidence>
<evidence type="ECO:0000256" key="4">
    <source>
        <dbReference type="ARBA" id="ARBA00012621"/>
    </source>
</evidence>
<evidence type="ECO:0000313" key="16">
    <source>
        <dbReference type="EMBL" id="AIY64842.1"/>
    </source>
</evidence>